<dbReference type="PANTHER" id="PTHR33478:SF1">
    <property type="entry name" value="EXTRACELLULAR METALLOPROTEINASE MEP"/>
    <property type="match status" value="1"/>
</dbReference>
<keyword evidence="11" id="KW-0865">Zymogen</keyword>
<dbReference type="Proteomes" id="UP000197768">
    <property type="component" value="Unassembled WGS sequence"/>
</dbReference>
<dbReference type="Gene3D" id="1.10.390.10">
    <property type="entry name" value="Neutral Protease Domain 2"/>
    <property type="match status" value="1"/>
</dbReference>
<dbReference type="PANTHER" id="PTHR33478">
    <property type="entry name" value="EXTRACELLULAR METALLOPROTEINASE MEP"/>
    <property type="match status" value="1"/>
</dbReference>
<reference evidence="13 14" key="1">
    <citation type="journal article" date="2017" name="Infect. Genet. Evol.">
        <title>Comparative genome analysis of fish pathogen Flavobacterium columnare reveals extensive sequence diversity within the species.</title>
        <authorList>
            <person name="Kayansamruaj P."/>
            <person name="Dong H.T."/>
            <person name="Hirono I."/>
            <person name="Kondo H."/>
            <person name="Senapin S."/>
            <person name="Rodkhum C."/>
        </authorList>
    </citation>
    <scope>NUCLEOTIDE SEQUENCE [LARGE SCALE GENOMIC DNA]</scope>
    <source>
        <strain evidence="13 14">1215</strain>
    </source>
</reference>
<evidence type="ECO:0000256" key="6">
    <source>
        <dbReference type="ARBA" id="ARBA00022723"/>
    </source>
</evidence>
<proteinExistence type="inferred from homology"/>
<evidence type="ECO:0000256" key="7">
    <source>
        <dbReference type="ARBA" id="ARBA00022729"/>
    </source>
</evidence>
<evidence type="ECO:0000256" key="8">
    <source>
        <dbReference type="ARBA" id="ARBA00022801"/>
    </source>
</evidence>
<gene>
    <name evidence="13" type="ORF">BWK59_01990</name>
</gene>
<dbReference type="GO" id="GO:0005615">
    <property type="term" value="C:extracellular space"/>
    <property type="evidence" value="ECO:0007669"/>
    <property type="project" value="InterPro"/>
</dbReference>
<evidence type="ECO:0000313" key="13">
    <source>
        <dbReference type="EMBL" id="OWP85097.1"/>
    </source>
</evidence>
<evidence type="ECO:0000256" key="9">
    <source>
        <dbReference type="ARBA" id="ARBA00022833"/>
    </source>
</evidence>
<sequence length="195" mass="21430">MTWAYINKYGYDPNIYNGKGGNNKVMKIVLDGIKIDGCSPSFITGRDAILAADQAATGGQDYELIWRVFARRGVGYSASSGASNIGVAGIKDNPTSLQTDLPPNIALSNEDFISNNLVNVYPNPSNGLINISFDRTPNHFTLKINDINGRIVYTEEITNNTRDIQTINLDSLQKGFYILSLKSSTINFTQKILLE</sequence>
<evidence type="ECO:0000256" key="11">
    <source>
        <dbReference type="ARBA" id="ARBA00023145"/>
    </source>
</evidence>
<dbReference type="Gene3D" id="2.60.40.3080">
    <property type="match status" value="1"/>
</dbReference>
<accession>A0A246GLC0</accession>
<dbReference type="InterPro" id="IPR027268">
    <property type="entry name" value="Peptidase_M4/M1_CTD_sf"/>
</dbReference>
<name>A0A246GLC0_9FLAO</name>
<keyword evidence="9" id="KW-0862">Zinc</keyword>
<comment type="similarity">
    <text evidence="3">Belongs to the peptidase M36 family.</text>
</comment>
<dbReference type="EMBL" id="MTCZ01000008">
    <property type="protein sequence ID" value="OWP85097.1"/>
    <property type="molecule type" value="Genomic_DNA"/>
</dbReference>
<evidence type="ECO:0000313" key="14">
    <source>
        <dbReference type="Proteomes" id="UP000197768"/>
    </source>
</evidence>
<keyword evidence="4" id="KW-0964">Secreted</keyword>
<comment type="caution">
    <text evidence="13">The sequence shown here is derived from an EMBL/GenBank/DDBJ whole genome shotgun (WGS) entry which is preliminary data.</text>
</comment>
<evidence type="ECO:0000256" key="2">
    <source>
        <dbReference type="ARBA" id="ARBA00004613"/>
    </source>
</evidence>
<dbReference type="GO" id="GO:0004222">
    <property type="term" value="F:metalloendopeptidase activity"/>
    <property type="evidence" value="ECO:0007669"/>
    <property type="project" value="InterPro"/>
</dbReference>
<organism evidence="13 14">
    <name type="scientific">Flavobacterium davisii</name>
    <dbReference type="NCBI Taxonomy" id="2906077"/>
    <lineage>
        <taxon>Bacteria</taxon>
        <taxon>Pseudomonadati</taxon>
        <taxon>Bacteroidota</taxon>
        <taxon>Flavobacteriia</taxon>
        <taxon>Flavobacteriales</taxon>
        <taxon>Flavobacteriaceae</taxon>
        <taxon>Flavobacterium</taxon>
    </lineage>
</organism>
<feature type="domain" description="Secretion system C-terminal sorting" evidence="12">
    <location>
        <begin position="120"/>
        <end position="193"/>
    </location>
</feature>
<dbReference type="InterPro" id="IPR026444">
    <property type="entry name" value="Secre_tail"/>
</dbReference>
<evidence type="ECO:0000256" key="4">
    <source>
        <dbReference type="ARBA" id="ARBA00022525"/>
    </source>
</evidence>
<evidence type="ECO:0000256" key="10">
    <source>
        <dbReference type="ARBA" id="ARBA00023049"/>
    </source>
</evidence>
<dbReference type="Pfam" id="PF18962">
    <property type="entry name" value="Por_Secre_tail"/>
    <property type="match status" value="1"/>
</dbReference>
<dbReference type="GO" id="GO:0006508">
    <property type="term" value="P:proteolysis"/>
    <property type="evidence" value="ECO:0007669"/>
    <property type="project" value="UniProtKB-KW"/>
</dbReference>
<dbReference type="AlphaFoldDB" id="A0A246GLC0"/>
<keyword evidence="6" id="KW-0479">Metal-binding</keyword>
<evidence type="ECO:0000256" key="3">
    <source>
        <dbReference type="ARBA" id="ARBA00006006"/>
    </source>
</evidence>
<dbReference type="GO" id="GO:0008270">
    <property type="term" value="F:zinc ion binding"/>
    <property type="evidence" value="ECO:0007669"/>
    <property type="project" value="InterPro"/>
</dbReference>
<dbReference type="NCBIfam" id="TIGR04183">
    <property type="entry name" value="Por_Secre_tail"/>
    <property type="match status" value="1"/>
</dbReference>
<evidence type="ECO:0000259" key="12">
    <source>
        <dbReference type="Pfam" id="PF18962"/>
    </source>
</evidence>
<dbReference type="Pfam" id="PF02128">
    <property type="entry name" value="Peptidase_M36"/>
    <property type="match status" value="1"/>
</dbReference>
<keyword evidence="5" id="KW-0645">Protease</keyword>
<keyword evidence="7" id="KW-0732">Signal</keyword>
<comment type="subcellular location">
    <subcellularLocation>
        <location evidence="2">Secreted</location>
    </subcellularLocation>
</comment>
<keyword evidence="8" id="KW-0378">Hydrolase</keyword>
<dbReference type="SUPFAM" id="SSF55486">
    <property type="entry name" value="Metalloproteases ('zincins'), catalytic domain"/>
    <property type="match status" value="1"/>
</dbReference>
<protein>
    <recommendedName>
        <fullName evidence="12">Secretion system C-terminal sorting domain-containing protein</fullName>
    </recommendedName>
</protein>
<evidence type="ECO:0000256" key="5">
    <source>
        <dbReference type="ARBA" id="ARBA00022670"/>
    </source>
</evidence>
<comment type="cofactor">
    <cofactor evidence="1">
        <name>Zn(2+)</name>
        <dbReference type="ChEBI" id="CHEBI:29105"/>
    </cofactor>
</comment>
<dbReference type="InterPro" id="IPR001842">
    <property type="entry name" value="Peptidase_M36"/>
</dbReference>
<dbReference type="InterPro" id="IPR050371">
    <property type="entry name" value="Fungal_virulence_M36"/>
</dbReference>
<evidence type="ECO:0000256" key="1">
    <source>
        <dbReference type="ARBA" id="ARBA00001947"/>
    </source>
</evidence>
<keyword evidence="10" id="KW-0482">Metalloprotease</keyword>